<organism evidence="1">
    <name type="scientific">Dichomitus squalens</name>
    <dbReference type="NCBI Taxonomy" id="114155"/>
    <lineage>
        <taxon>Eukaryota</taxon>
        <taxon>Fungi</taxon>
        <taxon>Dikarya</taxon>
        <taxon>Basidiomycota</taxon>
        <taxon>Agaricomycotina</taxon>
        <taxon>Agaricomycetes</taxon>
        <taxon>Polyporales</taxon>
        <taxon>Polyporaceae</taxon>
        <taxon>Dichomitus</taxon>
    </lineage>
</organism>
<protein>
    <submittedName>
        <fullName evidence="1">Uncharacterized protein</fullName>
    </submittedName>
</protein>
<gene>
    <name evidence="1" type="ORF">BD311DRAFT_104838</name>
</gene>
<evidence type="ECO:0000313" key="1">
    <source>
        <dbReference type="EMBL" id="TBU31765.1"/>
    </source>
</evidence>
<proteinExistence type="predicted"/>
<name>A0A4Q9MVN6_9APHY</name>
<sequence>MGLETAACWATRRGRCRPQSECAVWATNPWTPQADRATSPWNHAASWEHQRPIHPIGFMHDCRCLILPSATLNVTVDEIVEVDKIVLREQLLKDLDVELEDDNLTLEDVR</sequence>
<reference evidence="1" key="1">
    <citation type="submission" date="2019-01" db="EMBL/GenBank/DDBJ databases">
        <title>Draft genome sequences of three monokaryotic isolates of the white-rot basidiomycete fungus Dichomitus squalens.</title>
        <authorList>
            <consortium name="DOE Joint Genome Institute"/>
            <person name="Lopez S.C."/>
            <person name="Andreopoulos B."/>
            <person name="Pangilinan J."/>
            <person name="Lipzen A."/>
            <person name="Riley R."/>
            <person name="Ahrendt S."/>
            <person name="Ng V."/>
            <person name="Barry K."/>
            <person name="Daum C."/>
            <person name="Grigoriev I.V."/>
            <person name="Hilden K.S."/>
            <person name="Makela M.R."/>
            <person name="de Vries R.P."/>
        </authorList>
    </citation>
    <scope>NUCLEOTIDE SEQUENCE [LARGE SCALE GENOMIC DNA]</scope>
    <source>
        <strain evidence="1">OM18370.1</strain>
    </source>
</reference>
<dbReference type="EMBL" id="ML143398">
    <property type="protein sequence ID" value="TBU31765.1"/>
    <property type="molecule type" value="Genomic_DNA"/>
</dbReference>
<accession>A0A4Q9MVN6</accession>
<dbReference type="AlphaFoldDB" id="A0A4Q9MVN6"/>
<dbReference type="Proteomes" id="UP000292957">
    <property type="component" value="Unassembled WGS sequence"/>
</dbReference>